<name>A0A6I4MKL6_9ACTN</name>
<dbReference type="InterPro" id="IPR008271">
    <property type="entry name" value="Ser/Thr_kinase_AS"/>
</dbReference>
<dbReference type="InterPro" id="IPR011009">
    <property type="entry name" value="Kinase-like_dom_sf"/>
</dbReference>
<dbReference type="PROSITE" id="PS00108">
    <property type="entry name" value="PROTEIN_KINASE_ST"/>
    <property type="match status" value="1"/>
</dbReference>
<protein>
    <submittedName>
        <fullName evidence="7">Protein kinase</fullName>
    </submittedName>
</protein>
<feature type="compositionally biased region" description="Low complexity" evidence="5">
    <location>
        <begin position="425"/>
        <end position="437"/>
    </location>
</feature>
<feature type="compositionally biased region" description="Polar residues" evidence="5">
    <location>
        <begin position="398"/>
        <end position="414"/>
    </location>
</feature>
<evidence type="ECO:0000256" key="4">
    <source>
        <dbReference type="ARBA" id="ARBA00022840"/>
    </source>
</evidence>
<gene>
    <name evidence="7" type="ORF">F8568_027980</name>
</gene>
<organism evidence="7 8">
    <name type="scientific">Actinomadura physcomitrii</name>
    <dbReference type="NCBI Taxonomy" id="2650748"/>
    <lineage>
        <taxon>Bacteria</taxon>
        <taxon>Bacillati</taxon>
        <taxon>Actinomycetota</taxon>
        <taxon>Actinomycetes</taxon>
        <taxon>Streptosporangiales</taxon>
        <taxon>Thermomonosporaceae</taxon>
        <taxon>Actinomadura</taxon>
    </lineage>
</organism>
<proteinExistence type="predicted"/>
<dbReference type="CDD" id="cd14014">
    <property type="entry name" value="STKc_PknB_like"/>
    <property type="match status" value="1"/>
</dbReference>
<keyword evidence="3 7" id="KW-0418">Kinase</keyword>
<evidence type="ECO:0000256" key="3">
    <source>
        <dbReference type="ARBA" id="ARBA00022777"/>
    </source>
</evidence>
<feature type="domain" description="Protein kinase" evidence="6">
    <location>
        <begin position="41"/>
        <end position="299"/>
    </location>
</feature>
<evidence type="ECO:0000313" key="8">
    <source>
        <dbReference type="Proteomes" id="UP000462055"/>
    </source>
</evidence>
<keyword evidence="4" id="KW-0067">ATP-binding</keyword>
<accession>A0A6I4MKL6</accession>
<dbReference type="PROSITE" id="PS50011">
    <property type="entry name" value="PROTEIN_KINASE_DOM"/>
    <property type="match status" value="1"/>
</dbReference>
<dbReference type="Gene3D" id="1.10.510.10">
    <property type="entry name" value="Transferase(Phosphotransferase) domain 1"/>
    <property type="match status" value="1"/>
</dbReference>
<evidence type="ECO:0000256" key="5">
    <source>
        <dbReference type="SAM" id="MobiDB-lite"/>
    </source>
</evidence>
<keyword evidence="1" id="KW-0808">Transferase</keyword>
<evidence type="ECO:0000313" key="7">
    <source>
        <dbReference type="EMBL" id="MWA04151.1"/>
    </source>
</evidence>
<dbReference type="SUPFAM" id="SSF56112">
    <property type="entry name" value="Protein kinase-like (PK-like)"/>
    <property type="match status" value="1"/>
</dbReference>
<dbReference type="PANTHER" id="PTHR43289:SF34">
    <property type="entry name" value="SERINE_THREONINE-PROTEIN KINASE YBDM-RELATED"/>
    <property type="match status" value="1"/>
</dbReference>
<evidence type="ECO:0000256" key="1">
    <source>
        <dbReference type="ARBA" id="ARBA00022679"/>
    </source>
</evidence>
<feature type="compositionally biased region" description="Pro residues" evidence="5">
    <location>
        <begin position="297"/>
        <end position="308"/>
    </location>
</feature>
<dbReference type="GO" id="GO:0004674">
    <property type="term" value="F:protein serine/threonine kinase activity"/>
    <property type="evidence" value="ECO:0007669"/>
    <property type="project" value="TreeGrafter"/>
</dbReference>
<dbReference type="Pfam" id="PF00069">
    <property type="entry name" value="Pkinase"/>
    <property type="match status" value="1"/>
</dbReference>
<feature type="region of interest" description="Disordered" evidence="5">
    <location>
        <begin position="386"/>
        <end position="470"/>
    </location>
</feature>
<comment type="caution">
    <text evidence="7">The sequence shown here is derived from an EMBL/GenBank/DDBJ whole genome shotgun (WGS) entry which is preliminary data.</text>
</comment>
<dbReference type="PANTHER" id="PTHR43289">
    <property type="entry name" value="MITOGEN-ACTIVATED PROTEIN KINASE KINASE KINASE 20-RELATED"/>
    <property type="match status" value="1"/>
</dbReference>
<dbReference type="AlphaFoldDB" id="A0A6I4MKL6"/>
<reference evidence="7" key="1">
    <citation type="submission" date="2019-12" db="EMBL/GenBank/DDBJ databases">
        <title>Actinomadura physcomitrii sp. nov., a novel actinomycete isolated from moss [Physcomitrium sphaericum (Ludw) Fuernr].</title>
        <authorList>
            <person name="Zhuang X."/>
        </authorList>
    </citation>
    <scope>NUCLEOTIDE SEQUENCE [LARGE SCALE GENOMIC DNA]</scope>
    <source>
        <strain evidence="7">LD22</strain>
    </source>
</reference>
<sequence length="528" mass="55314">MPQTLSDLGITPYDQADRTIGGSVPEPSPLLPTDLESIGRYRLEGRLGAGGQGTVYLGRDERERRTAIKVLHPHLITHEVARSRFLAEVEIAKRVAPFCTAQVLDSGVLNDQPFIVSEFVDGPSLQTSVKEKGPRGDAALDRLAINTVTALAAIHEGGVVHRDFKPGNVLLGPDGPVVIDFGISRALDLSQSLTSSQVVGTPGYMAPEHIDGQLAGPPADMFAWAAAMVFAATGKRAFSGTSASAVALAVLHSEPDLNGLEGDLADIVRSCLEKDPARRPTATEVSDLLRALRTPQPAVPPVSPPRPAPASESVLAPEPPVLAAEVPVLAAEAPVPAPEAAPSITDSDQKAPAAIPGRRRLRLAATAATLLAIAGVTYFLIPGPEKGEASRPRPVTPPSTFKNSAPSAPRTTPSKSEHARKRTPSSKPRTPSPSSTPAEHDRPKPPSTRKPVPSGPRTLGTLTPQDQGDYCGSHGYPYSVVLGDQVACSRDAEGSDGTIAGATTVCRWKYSGRPNVRAEGKTCISGRG</sequence>
<dbReference type="InterPro" id="IPR000719">
    <property type="entry name" value="Prot_kinase_dom"/>
</dbReference>
<keyword evidence="8" id="KW-1185">Reference proteome</keyword>
<feature type="region of interest" description="Disordered" evidence="5">
    <location>
        <begin position="294"/>
        <end position="314"/>
    </location>
</feature>
<evidence type="ECO:0000256" key="2">
    <source>
        <dbReference type="ARBA" id="ARBA00022741"/>
    </source>
</evidence>
<dbReference type="EMBL" id="WBMS02000024">
    <property type="protein sequence ID" value="MWA04151.1"/>
    <property type="molecule type" value="Genomic_DNA"/>
</dbReference>
<dbReference type="Gene3D" id="3.30.200.20">
    <property type="entry name" value="Phosphorylase Kinase, domain 1"/>
    <property type="match status" value="1"/>
</dbReference>
<dbReference type="GO" id="GO:0005524">
    <property type="term" value="F:ATP binding"/>
    <property type="evidence" value="ECO:0007669"/>
    <property type="project" value="UniProtKB-KW"/>
</dbReference>
<dbReference type="Proteomes" id="UP000462055">
    <property type="component" value="Unassembled WGS sequence"/>
</dbReference>
<feature type="region of interest" description="Disordered" evidence="5">
    <location>
        <begin position="1"/>
        <end position="31"/>
    </location>
</feature>
<keyword evidence="2" id="KW-0547">Nucleotide-binding</keyword>
<evidence type="ECO:0000259" key="6">
    <source>
        <dbReference type="PROSITE" id="PS50011"/>
    </source>
</evidence>